<evidence type="ECO:0000313" key="7">
    <source>
        <dbReference type="Proteomes" id="UP001152795"/>
    </source>
</evidence>
<evidence type="ECO:0000256" key="4">
    <source>
        <dbReference type="ARBA" id="ARBA00023125"/>
    </source>
</evidence>
<dbReference type="SMART" id="SM00692">
    <property type="entry name" value="DM3"/>
    <property type="match status" value="1"/>
</dbReference>
<reference evidence="6" key="1">
    <citation type="submission" date="2020-04" db="EMBL/GenBank/DDBJ databases">
        <authorList>
            <person name="Alioto T."/>
            <person name="Alioto T."/>
            <person name="Gomez Garrido J."/>
        </authorList>
    </citation>
    <scope>NUCLEOTIDE SEQUENCE</scope>
    <source>
        <strain evidence="6">A484AB</strain>
    </source>
</reference>
<gene>
    <name evidence="6" type="ORF">PACLA_8A031533</name>
</gene>
<name>A0A7D9DKB0_PARCT</name>
<keyword evidence="4" id="KW-0238">DNA-binding</keyword>
<keyword evidence="2" id="KW-0863">Zinc-finger</keyword>
<evidence type="ECO:0000256" key="1">
    <source>
        <dbReference type="ARBA" id="ARBA00022723"/>
    </source>
</evidence>
<feature type="region of interest" description="Disordered" evidence="5">
    <location>
        <begin position="264"/>
        <end position="320"/>
    </location>
</feature>
<protein>
    <submittedName>
        <fullName evidence="6">THAP domain-containing 2-like</fullName>
    </submittedName>
</protein>
<keyword evidence="3" id="KW-0862">Zinc</keyword>
<feature type="compositionally biased region" description="Acidic residues" evidence="5">
    <location>
        <begin position="295"/>
        <end position="312"/>
    </location>
</feature>
<dbReference type="Gene3D" id="6.20.210.20">
    <property type="entry name" value="THAP domain"/>
    <property type="match status" value="1"/>
</dbReference>
<dbReference type="InterPro" id="IPR052224">
    <property type="entry name" value="THAP_domain_protein"/>
</dbReference>
<sequence>MPGKGGKYCVAGFSGARSCRNSSNTKGISMHMFPRGDKQRAAWTKFVRRHRPVWDPTSSSALCSAHFHGNDFTQRLDINVPTAPDRSPSNISCKRYLKHGTIPTVDDYDVASKFFPETSAALPTTPHIPTAKVERAKRQLLREVSQSSVKRSKIVDESISMAENEDLEIEVSSGDQSGLTTESLSQDQSVLLGEKDKHTKPEETDELFTCKRKLKTAQQRCSNYRRTIKRLQLQVKSKSSSDSASPTPMVEFLNEQNEVENLPDEFDGNLAVDPNELDDYLAEADDMSSLKNDPDWEVEDELDPNDGEDAVEFNEKNQVR</sequence>
<proteinExistence type="predicted"/>
<evidence type="ECO:0000313" key="6">
    <source>
        <dbReference type="EMBL" id="CAB3987773.1"/>
    </source>
</evidence>
<dbReference type="PANTHER" id="PTHR46927:SF3">
    <property type="entry name" value="THAP-TYPE DOMAIN-CONTAINING PROTEIN"/>
    <property type="match status" value="1"/>
</dbReference>
<dbReference type="PROSITE" id="PS50950">
    <property type="entry name" value="ZF_THAP"/>
    <property type="match status" value="1"/>
</dbReference>
<dbReference type="InterPro" id="IPR038441">
    <property type="entry name" value="THAP_Znf_sf"/>
</dbReference>
<dbReference type="EMBL" id="CACRXK020001232">
    <property type="protein sequence ID" value="CAB3987773.1"/>
    <property type="molecule type" value="Genomic_DNA"/>
</dbReference>
<dbReference type="InterPro" id="IPR006612">
    <property type="entry name" value="THAP_Znf"/>
</dbReference>
<dbReference type="PANTHER" id="PTHR46927">
    <property type="entry name" value="AGAP005574-PA"/>
    <property type="match status" value="1"/>
</dbReference>
<evidence type="ECO:0000256" key="2">
    <source>
        <dbReference type="ARBA" id="ARBA00022771"/>
    </source>
</evidence>
<dbReference type="Pfam" id="PF05485">
    <property type="entry name" value="THAP"/>
    <property type="match status" value="1"/>
</dbReference>
<dbReference type="SMART" id="SM00980">
    <property type="entry name" value="THAP"/>
    <property type="match status" value="1"/>
</dbReference>
<keyword evidence="1" id="KW-0479">Metal-binding</keyword>
<dbReference type="Proteomes" id="UP001152795">
    <property type="component" value="Unassembled WGS sequence"/>
</dbReference>
<keyword evidence="7" id="KW-1185">Reference proteome</keyword>
<feature type="compositionally biased region" description="Polar residues" evidence="5">
    <location>
        <begin position="173"/>
        <end position="186"/>
    </location>
</feature>
<comment type="caution">
    <text evidence="6">The sequence shown here is derived from an EMBL/GenBank/DDBJ whole genome shotgun (WGS) entry which is preliminary data.</text>
</comment>
<feature type="region of interest" description="Disordered" evidence="5">
    <location>
        <begin position="165"/>
        <end position="186"/>
    </location>
</feature>
<organism evidence="6 7">
    <name type="scientific">Paramuricea clavata</name>
    <name type="common">Red gorgonian</name>
    <name type="synonym">Violescent sea-whip</name>
    <dbReference type="NCBI Taxonomy" id="317549"/>
    <lineage>
        <taxon>Eukaryota</taxon>
        <taxon>Metazoa</taxon>
        <taxon>Cnidaria</taxon>
        <taxon>Anthozoa</taxon>
        <taxon>Octocorallia</taxon>
        <taxon>Malacalcyonacea</taxon>
        <taxon>Plexauridae</taxon>
        <taxon>Paramuricea</taxon>
    </lineage>
</organism>
<dbReference type="GO" id="GO:0008270">
    <property type="term" value="F:zinc ion binding"/>
    <property type="evidence" value="ECO:0007669"/>
    <property type="project" value="UniProtKB-KW"/>
</dbReference>
<dbReference type="SUPFAM" id="SSF57716">
    <property type="entry name" value="Glucocorticoid receptor-like (DNA-binding domain)"/>
    <property type="match status" value="1"/>
</dbReference>
<evidence type="ECO:0000256" key="3">
    <source>
        <dbReference type="ARBA" id="ARBA00022833"/>
    </source>
</evidence>
<dbReference type="AlphaFoldDB" id="A0A7D9DKB0"/>
<accession>A0A7D9DKB0</accession>
<evidence type="ECO:0000256" key="5">
    <source>
        <dbReference type="SAM" id="MobiDB-lite"/>
    </source>
</evidence>
<dbReference type="GO" id="GO:0003677">
    <property type="term" value="F:DNA binding"/>
    <property type="evidence" value="ECO:0007669"/>
    <property type="project" value="UniProtKB-UniRule"/>
</dbReference>
<dbReference type="OrthoDB" id="5989541at2759"/>
<feature type="compositionally biased region" description="Acidic residues" evidence="5">
    <location>
        <begin position="275"/>
        <end position="286"/>
    </location>
</feature>